<gene>
    <name evidence="1" type="ORF">MNBD_GAMMA24-2534</name>
</gene>
<proteinExistence type="predicted"/>
<dbReference type="AlphaFoldDB" id="A0A3B1B7B3"/>
<evidence type="ECO:0008006" key="2">
    <source>
        <dbReference type="Google" id="ProtNLM"/>
    </source>
</evidence>
<protein>
    <recommendedName>
        <fullName evidence="2">Porin domain-containing protein</fullName>
    </recommendedName>
</protein>
<dbReference type="Gene3D" id="2.40.160.10">
    <property type="entry name" value="Porin"/>
    <property type="match status" value="1"/>
</dbReference>
<dbReference type="SUPFAM" id="SSF56935">
    <property type="entry name" value="Porins"/>
    <property type="match status" value="1"/>
</dbReference>
<dbReference type="EMBL" id="UOFZ01000158">
    <property type="protein sequence ID" value="VAX14129.1"/>
    <property type="molecule type" value="Genomic_DNA"/>
</dbReference>
<organism evidence="1">
    <name type="scientific">hydrothermal vent metagenome</name>
    <dbReference type="NCBI Taxonomy" id="652676"/>
    <lineage>
        <taxon>unclassified sequences</taxon>
        <taxon>metagenomes</taxon>
        <taxon>ecological metagenomes</taxon>
    </lineage>
</organism>
<evidence type="ECO:0000313" key="1">
    <source>
        <dbReference type="EMBL" id="VAX14129.1"/>
    </source>
</evidence>
<reference evidence="1" key="1">
    <citation type="submission" date="2018-06" db="EMBL/GenBank/DDBJ databases">
        <authorList>
            <person name="Zhirakovskaya E."/>
        </authorList>
    </citation>
    <scope>NUCLEOTIDE SEQUENCE</scope>
</reference>
<sequence length="381" mass="41810">MKYRILVLACMLTSLYIPTADAFENVEFSGYMTVMGTYAKVQKKTNPTQNTQYDNSFASDQPDFDTRGNTVGFQASASVSDKLDVTLVLQALGGKDQYNISAEWAYANYSVNDDFTVRLGRFKGPFFMVSEYSTVGYAYPWATLPHEVYSTNPMTAVTGLDFVYNTELSNWDFLFELYTGSGNHKATALPTFVDSTANVMGLTKGTTVNFSTDGMVGVNTSIGTRGITLRAGYFSTGVKIPSFGINSARGNFGGLGLIIDWRDILVYSEYIIRDTSSELVAAFPDQKAWYTTLGYRFGDFMPYVTLGSIDQGKDASPYAVKQSSVSLGFRYEVGATSAIKFELHQAKTGSIPGSTGKYGLFDDPIKNDKGNVFTASFDLIF</sequence>
<dbReference type="InterPro" id="IPR023614">
    <property type="entry name" value="Porin_dom_sf"/>
</dbReference>
<name>A0A3B1B7B3_9ZZZZ</name>
<accession>A0A3B1B7B3</accession>